<evidence type="ECO:0000256" key="2">
    <source>
        <dbReference type="SAM" id="MobiDB-lite"/>
    </source>
</evidence>
<organism evidence="3">
    <name type="scientific">Homalodisca liturata</name>
    <dbReference type="NCBI Taxonomy" id="320908"/>
    <lineage>
        <taxon>Eukaryota</taxon>
        <taxon>Metazoa</taxon>
        <taxon>Ecdysozoa</taxon>
        <taxon>Arthropoda</taxon>
        <taxon>Hexapoda</taxon>
        <taxon>Insecta</taxon>
        <taxon>Pterygota</taxon>
        <taxon>Neoptera</taxon>
        <taxon>Paraneoptera</taxon>
        <taxon>Hemiptera</taxon>
        <taxon>Auchenorrhyncha</taxon>
        <taxon>Membracoidea</taxon>
        <taxon>Cicadellidae</taxon>
        <taxon>Cicadellinae</taxon>
        <taxon>Proconiini</taxon>
        <taxon>Homalodisca</taxon>
    </lineage>
</organism>
<accession>A0A1B6JX49</accession>
<feature type="coiled-coil region" evidence="1">
    <location>
        <begin position="381"/>
        <end position="450"/>
    </location>
</feature>
<dbReference type="EMBL" id="GECU01003946">
    <property type="protein sequence ID" value="JAT03761.1"/>
    <property type="molecule type" value="Transcribed_RNA"/>
</dbReference>
<sequence>MKRRVIVNTRTPASVNKVLRPCLTHHKTKTPSTINKCTHIRSVQCHEETMSKLTSCYINDDFGGEPDHCFCNSHSNCERPRSRDRRNNNSKLKPVRSKSNDMTVYESTSAPLNGKDKDMYPKTLRSKSIPLVENPCNEDSVDFIPVKLSSTTNDRRYKPKSKCIHKQSNDLKLEHRDEQNKNKTWDEILRGQCKILAESEKYKDKLHKNDVDYINSSESCQNSPKKASKVSASISTRTLEPSHEKLNHLYKDSSSNSIETCQASFDPFIDSDPVKTLDFLIKQLREKLVKKPENKNLQQIIIEMENALLKISAENQTYPLKMQDKIIHETRGISSPVGSKSSNSHELKEKISPSECAQFKDHYGESCLFLQSLCIKQRESCDNHLREKEQLTLQLAESRRLLAVAKSKEKEYEVTLGELRLKVQETEMKNQQQSETIQELLDKISLLTSENEALVHFKESTKKLGSQVKQITIEKELLQSRLWLQDLEIEKLKVLLKVKENKKTGLEQKKNELLEESTKNSPTYEECVDVPIEIKNNSFLSLSTMTSWSQEKPGPVCSSQASSSPRHSPSPYNSWQHISAIYQRPEAVKPITKEAAEKFLDLEKLVDQPFLDLENPSIANSLWSDKLEQDINSKMLFSDHESGTLSS</sequence>
<gene>
    <name evidence="3" type="ORF">g.36575</name>
</gene>
<feature type="compositionally biased region" description="Low complexity" evidence="2">
    <location>
        <begin position="558"/>
        <end position="571"/>
    </location>
</feature>
<feature type="coiled-coil region" evidence="1">
    <location>
        <begin position="489"/>
        <end position="516"/>
    </location>
</feature>
<feature type="compositionally biased region" description="Polar residues" evidence="2">
    <location>
        <begin position="100"/>
        <end position="111"/>
    </location>
</feature>
<reference evidence="3" key="1">
    <citation type="submission" date="2015-11" db="EMBL/GenBank/DDBJ databases">
        <title>De novo transcriptome assembly of four potential Pierce s Disease insect vectors from Arizona vineyards.</title>
        <authorList>
            <person name="Tassone E.E."/>
        </authorList>
    </citation>
    <scope>NUCLEOTIDE SEQUENCE</scope>
</reference>
<feature type="region of interest" description="Disordered" evidence="2">
    <location>
        <begin position="75"/>
        <end position="121"/>
    </location>
</feature>
<name>A0A1B6JX49_9HEMI</name>
<feature type="compositionally biased region" description="Basic and acidic residues" evidence="2">
    <location>
        <begin position="76"/>
        <end position="87"/>
    </location>
</feature>
<protein>
    <submittedName>
        <fullName evidence="3">Uncharacterized protein</fullName>
    </submittedName>
</protein>
<evidence type="ECO:0000313" key="3">
    <source>
        <dbReference type="EMBL" id="JAT03761.1"/>
    </source>
</evidence>
<dbReference type="AlphaFoldDB" id="A0A1B6JX49"/>
<proteinExistence type="predicted"/>
<feature type="region of interest" description="Disordered" evidence="2">
    <location>
        <begin position="549"/>
        <end position="571"/>
    </location>
</feature>
<keyword evidence="1" id="KW-0175">Coiled coil</keyword>
<evidence type="ECO:0000256" key="1">
    <source>
        <dbReference type="SAM" id="Coils"/>
    </source>
</evidence>